<evidence type="ECO:0000256" key="3">
    <source>
        <dbReference type="ARBA" id="ARBA00023125"/>
    </source>
</evidence>
<dbReference type="SUPFAM" id="SSF46785">
    <property type="entry name" value="Winged helix' DNA-binding domain"/>
    <property type="match status" value="1"/>
</dbReference>
<evidence type="ECO:0000259" key="5">
    <source>
        <dbReference type="PROSITE" id="PS50931"/>
    </source>
</evidence>
<dbReference type="Gene3D" id="3.40.190.290">
    <property type="match status" value="1"/>
</dbReference>
<dbReference type="EMBL" id="JACLAW010000008">
    <property type="protein sequence ID" value="MBC2666113.1"/>
    <property type="molecule type" value="Genomic_DNA"/>
</dbReference>
<keyword evidence="4" id="KW-0804">Transcription</keyword>
<dbReference type="SUPFAM" id="SSF53850">
    <property type="entry name" value="Periplasmic binding protein-like II"/>
    <property type="match status" value="1"/>
</dbReference>
<keyword evidence="7" id="KW-1185">Reference proteome</keyword>
<comment type="caution">
    <text evidence="6">The sequence shown here is derived from an EMBL/GenBank/DDBJ whole genome shotgun (WGS) entry which is preliminary data.</text>
</comment>
<protein>
    <submittedName>
        <fullName evidence="6">LysR family transcriptional regulator</fullName>
    </submittedName>
</protein>
<dbReference type="InterPro" id="IPR036390">
    <property type="entry name" value="WH_DNA-bd_sf"/>
</dbReference>
<dbReference type="Proteomes" id="UP000566813">
    <property type="component" value="Unassembled WGS sequence"/>
</dbReference>
<dbReference type="Pfam" id="PF03466">
    <property type="entry name" value="LysR_substrate"/>
    <property type="match status" value="1"/>
</dbReference>
<dbReference type="GO" id="GO:0003700">
    <property type="term" value="F:DNA-binding transcription factor activity"/>
    <property type="evidence" value="ECO:0007669"/>
    <property type="project" value="InterPro"/>
</dbReference>
<name>A0A7X1FSF6_9SPHN</name>
<dbReference type="PANTHER" id="PTHR30346:SF28">
    <property type="entry name" value="HTH-TYPE TRANSCRIPTIONAL REGULATOR CYNR"/>
    <property type="match status" value="1"/>
</dbReference>
<keyword evidence="3" id="KW-0238">DNA-binding</keyword>
<proteinExistence type="inferred from homology"/>
<dbReference type="Pfam" id="PF00126">
    <property type="entry name" value="HTH_1"/>
    <property type="match status" value="1"/>
</dbReference>
<dbReference type="Gene3D" id="1.10.10.10">
    <property type="entry name" value="Winged helix-like DNA-binding domain superfamily/Winged helix DNA-binding domain"/>
    <property type="match status" value="1"/>
</dbReference>
<dbReference type="InterPro" id="IPR000847">
    <property type="entry name" value="LysR_HTH_N"/>
</dbReference>
<reference evidence="6 7" key="1">
    <citation type="submission" date="2020-08" db="EMBL/GenBank/DDBJ databases">
        <title>The genome sequence of type strain Novosphingobium flavum NBRC 111647.</title>
        <authorList>
            <person name="Liu Y."/>
        </authorList>
    </citation>
    <scope>NUCLEOTIDE SEQUENCE [LARGE SCALE GENOMIC DNA]</scope>
    <source>
        <strain evidence="6 7">NBRC 111647</strain>
    </source>
</reference>
<dbReference type="PANTHER" id="PTHR30346">
    <property type="entry name" value="TRANSCRIPTIONAL DUAL REGULATOR HCAR-RELATED"/>
    <property type="match status" value="1"/>
</dbReference>
<evidence type="ECO:0000313" key="7">
    <source>
        <dbReference type="Proteomes" id="UP000566813"/>
    </source>
</evidence>
<comment type="similarity">
    <text evidence="1">Belongs to the LysR transcriptional regulatory family.</text>
</comment>
<feature type="domain" description="HTH lysR-type" evidence="5">
    <location>
        <begin position="1"/>
        <end position="57"/>
    </location>
</feature>
<dbReference type="FunFam" id="1.10.10.10:FF:000001">
    <property type="entry name" value="LysR family transcriptional regulator"/>
    <property type="match status" value="1"/>
</dbReference>
<dbReference type="InterPro" id="IPR036388">
    <property type="entry name" value="WH-like_DNA-bd_sf"/>
</dbReference>
<keyword evidence="2" id="KW-0805">Transcription regulation</keyword>
<gene>
    <name evidence="6" type="ORF">H7F51_11350</name>
</gene>
<evidence type="ECO:0000313" key="6">
    <source>
        <dbReference type="EMBL" id="MBC2666113.1"/>
    </source>
</evidence>
<accession>A0A7X1FSF6</accession>
<dbReference type="AlphaFoldDB" id="A0A7X1FSF6"/>
<evidence type="ECO:0000256" key="2">
    <source>
        <dbReference type="ARBA" id="ARBA00023015"/>
    </source>
</evidence>
<evidence type="ECO:0000256" key="1">
    <source>
        <dbReference type="ARBA" id="ARBA00009437"/>
    </source>
</evidence>
<sequence>MLDEFRTFVAIARWGTFALAAERVGLSPAAVSGHIKRLEDHLRMPLFDRTGRSATVNAAGARLLPRVQAILDSVDNLLEPDADPGAGTLRVGSIGSLQSATLSQALSKFRETYPHHGVHVAPGLSLHLIEQVDSGEMDLALVTHPPFPLPPEFTWYPLHRESYFLLAHADHPGETWEDVIRTQPFIGYHRLSSGGRRVNRFLRRLPFIIKPAMEMPMQAMINAVRSGLGVALVPLSPGADLPGLRILPLDNDDLFREIGIIRSQIDLAEPAVDHLTACLIEASQQA</sequence>
<evidence type="ECO:0000256" key="4">
    <source>
        <dbReference type="ARBA" id="ARBA00023163"/>
    </source>
</evidence>
<dbReference type="RefSeq" id="WP_185664416.1">
    <property type="nucleotide sequence ID" value="NZ_JACLAW010000008.1"/>
</dbReference>
<dbReference type="GO" id="GO:0032993">
    <property type="term" value="C:protein-DNA complex"/>
    <property type="evidence" value="ECO:0007669"/>
    <property type="project" value="TreeGrafter"/>
</dbReference>
<dbReference type="InterPro" id="IPR005119">
    <property type="entry name" value="LysR_subst-bd"/>
</dbReference>
<organism evidence="6 7">
    <name type="scientific">Novosphingobium flavum</name>
    <dbReference type="NCBI Taxonomy" id="1778672"/>
    <lineage>
        <taxon>Bacteria</taxon>
        <taxon>Pseudomonadati</taxon>
        <taxon>Pseudomonadota</taxon>
        <taxon>Alphaproteobacteria</taxon>
        <taxon>Sphingomonadales</taxon>
        <taxon>Sphingomonadaceae</taxon>
        <taxon>Novosphingobium</taxon>
    </lineage>
</organism>
<dbReference type="PROSITE" id="PS50931">
    <property type="entry name" value="HTH_LYSR"/>
    <property type="match status" value="1"/>
</dbReference>
<dbReference type="GO" id="GO:0003677">
    <property type="term" value="F:DNA binding"/>
    <property type="evidence" value="ECO:0007669"/>
    <property type="project" value="UniProtKB-KW"/>
</dbReference>